<organism evidence="1 2">
    <name type="scientific">Cohnella ginsengisoli</name>
    <dbReference type="NCBI Taxonomy" id="425004"/>
    <lineage>
        <taxon>Bacteria</taxon>
        <taxon>Bacillati</taxon>
        <taxon>Bacillota</taxon>
        <taxon>Bacilli</taxon>
        <taxon>Bacillales</taxon>
        <taxon>Paenibacillaceae</taxon>
        <taxon>Cohnella</taxon>
    </lineage>
</organism>
<keyword evidence="2" id="KW-1185">Reference proteome</keyword>
<comment type="caution">
    <text evidence="1">The sequence shown here is derived from an EMBL/GenBank/DDBJ whole genome shotgun (WGS) entry which is preliminary data.</text>
</comment>
<evidence type="ECO:0000313" key="2">
    <source>
        <dbReference type="Proteomes" id="UP001153387"/>
    </source>
</evidence>
<dbReference type="RefSeq" id="WP_277565798.1">
    <property type="nucleotide sequence ID" value="NZ_JAPDHZ010000003.1"/>
</dbReference>
<reference evidence="1 2" key="1">
    <citation type="submission" date="2022-10" db="EMBL/GenBank/DDBJ databases">
        <title>Comparative genomic analysis of Cohnella hashimotonis sp. nov., isolated from the International Space Station.</title>
        <authorList>
            <person name="Simpson A."/>
            <person name="Venkateswaran K."/>
        </authorList>
    </citation>
    <scope>NUCLEOTIDE SEQUENCE [LARGE SCALE GENOMIC DNA]</scope>
    <source>
        <strain evidence="1 2">DSM 18997</strain>
    </source>
</reference>
<dbReference type="AlphaFoldDB" id="A0A9X4QMG2"/>
<protein>
    <submittedName>
        <fullName evidence="1">Uncharacterized protein</fullName>
    </submittedName>
</protein>
<sequence length="130" mass="14915">MLTMKVSPELLKAHIAKLNQGILDFSEVEMNCRADLVRFEGLTVEQAASMDEDEMYRFLDVEPEHDDWEPNNYGFTCSCGSKDLKMQWINGYPGRYSSDDGYLCKCNCGKEFFIHECALDVDFDDESEAI</sequence>
<name>A0A9X4QMG2_9BACL</name>
<dbReference type="EMBL" id="JAPDHZ010000003">
    <property type="protein sequence ID" value="MDG0791959.1"/>
    <property type="molecule type" value="Genomic_DNA"/>
</dbReference>
<accession>A0A9X4QMG2</accession>
<dbReference type="Proteomes" id="UP001153387">
    <property type="component" value="Unassembled WGS sequence"/>
</dbReference>
<proteinExistence type="predicted"/>
<gene>
    <name evidence="1" type="ORF">OMP38_14665</name>
</gene>
<evidence type="ECO:0000313" key="1">
    <source>
        <dbReference type="EMBL" id="MDG0791959.1"/>
    </source>
</evidence>